<gene>
    <name evidence="5" type="ORF">CBOVIS_LOCUS1466</name>
</gene>
<evidence type="ECO:0000256" key="1">
    <source>
        <dbReference type="ARBA" id="ARBA00004245"/>
    </source>
</evidence>
<keyword evidence="2" id="KW-0963">Cytoplasm</keyword>
<dbReference type="Gene3D" id="3.80.10.10">
    <property type="entry name" value="Ribonuclease Inhibitor"/>
    <property type="match status" value="1"/>
</dbReference>
<dbReference type="OrthoDB" id="2163268at2759"/>
<dbReference type="AlphaFoldDB" id="A0A8S1EK59"/>
<dbReference type="InterPro" id="IPR032675">
    <property type="entry name" value="LRR_dom_sf"/>
</dbReference>
<dbReference type="GO" id="GO:0005856">
    <property type="term" value="C:cytoskeleton"/>
    <property type="evidence" value="ECO:0007669"/>
    <property type="project" value="UniProtKB-SubCell"/>
</dbReference>
<dbReference type="EMBL" id="CADEPM010000001">
    <property type="protein sequence ID" value="CAB3398155.1"/>
    <property type="molecule type" value="Genomic_DNA"/>
</dbReference>
<feature type="compositionally biased region" description="Basic and acidic residues" evidence="4">
    <location>
        <begin position="553"/>
        <end position="589"/>
    </location>
</feature>
<comment type="subcellular location">
    <subcellularLocation>
        <location evidence="1">Cytoplasm</location>
        <location evidence="1">Cytoskeleton</location>
    </subcellularLocation>
</comment>
<dbReference type="PANTHER" id="PTHR10901:SF16">
    <property type="entry name" value="TROPOMODULIN"/>
    <property type="match status" value="1"/>
</dbReference>
<feature type="compositionally biased region" description="Basic and acidic residues" evidence="4">
    <location>
        <begin position="532"/>
        <end position="542"/>
    </location>
</feature>
<evidence type="ECO:0000313" key="6">
    <source>
        <dbReference type="Proteomes" id="UP000494206"/>
    </source>
</evidence>
<protein>
    <submittedName>
        <fullName evidence="5">Uncharacterized protein</fullName>
    </submittedName>
</protein>
<dbReference type="GO" id="GO:0007015">
    <property type="term" value="P:actin filament organization"/>
    <property type="evidence" value="ECO:0007669"/>
    <property type="project" value="TreeGrafter"/>
</dbReference>
<dbReference type="SUPFAM" id="SSF52047">
    <property type="entry name" value="RNI-like"/>
    <property type="match status" value="1"/>
</dbReference>
<evidence type="ECO:0000313" key="5">
    <source>
        <dbReference type="EMBL" id="CAB3398155.1"/>
    </source>
</evidence>
<dbReference type="GO" id="GO:0030016">
    <property type="term" value="C:myofibril"/>
    <property type="evidence" value="ECO:0007669"/>
    <property type="project" value="TreeGrafter"/>
</dbReference>
<dbReference type="GO" id="GO:0030239">
    <property type="term" value="P:myofibril assembly"/>
    <property type="evidence" value="ECO:0007669"/>
    <property type="project" value="TreeGrafter"/>
</dbReference>
<sequence length="724" mass="82460">MSHEMEEELHQLRTNASGELMSDEDFIKTIESMSVEAQEQEINSLLKAMHENRIVSWDEAERILQETDKTPVKCSLPEQTRPTEPDNEVDVDVCIRKLLDNDPSLKEVNLNNMKRTPVPAIKRLLEALAYNEHCERISLANMGLYDHDIMVLVTVIEMNQAIKKVNLETNYLSGEFFAKLFKAALVNETVEEIKAVNQGVSFSTQSEKEIIDAIVKNHGLTKISINFRLPEGRHKVENATLRNGEIKRIKRREAALKAKQEAEELAKNPVPHLAPEPKKVPEKNEPVKAPTPVKAPPKEPTQIAPKYMVSPKPNVAPKPLAMVVANAPPKPTILAKQLSFQRASRESEEDTELVAPEKSEIPRKISIPRKFVELSNEPEKQLTPPKAAPPKRQFKQWKPKTIDELDDGPMEEAHKQVTKVPPPPRKIIKKWEPKQTIGDEEDAPIAEKDGPKQAPPPPKRLIKKWEPKRAVDDFEGAPIAKKDDLKQAAPPKRITKKWEPKPAEERVEEGPISQKAPPRRMKQFEIQNGCMMEKDDAKKVEGPKGPPPRRIIRQWEPKPIDDPEEGPMKQETGPREPNFESKKNEDVENQRIPQKMTAKSLWEQRMAKLEKKTEKKKAKPLLSIQKIREMEKSAANENPDILEKAIPKKLDVTPFENGEKETPHKQKIVATKRNSLVEEQKIVGDGIEEKRPTTIIRRTVMRKKEEGAVLEMPKRIVRPHVHAS</sequence>
<accession>A0A8S1EK59</accession>
<comment type="caution">
    <text evidence="5">The sequence shown here is derived from an EMBL/GenBank/DDBJ whole genome shotgun (WGS) entry which is preliminary data.</text>
</comment>
<keyword evidence="3" id="KW-0206">Cytoskeleton</keyword>
<feature type="compositionally biased region" description="Basic and acidic residues" evidence="4">
    <location>
        <begin position="496"/>
        <end position="509"/>
    </location>
</feature>
<proteinExistence type="predicted"/>
<evidence type="ECO:0000256" key="3">
    <source>
        <dbReference type="ARBA" id="ARBA00023212"/>
    </source>
</evidence>
<feature type="region of interest" description="Disordered" evidence="4">
    <location>
        <begin position="372"/>
        <end position="601"/>
    </location>
</feature>
<reference evidence="5 6" key="1">
    <citation type="submission" date="2020-04" db="EMBL/GenBank/DDBJ databases">
        <authorList>
            <person name="Laetsch R D."/>
            <person name="Stevens L."/>
            <person name="Kumar S."/>
            <person name="Blaxter L. M."/>
        </authorList>
    </citation>
    <scope>NUCLEOTIDE SEQUENCE [LARGE SCALE GENOMIC DNA]</scope>
</reference>
<dbReference type="GO" id="GO:0005523">
    <property type="term" value="F:tropomyosin binding"/>
    <property type="evidence" value="ECO:0007669"/>
    <property type="project" value="InterPro"/>
</dbReference>
<dbReference type="GO" id="GO:0051694">
    <property type="term" value="P:pointed-end actin filament capping"/>
    <property type="evidence" value="ECO:0007669"/>
    <property type="project" value="InterPro"/>
</dbReference>
<organism evidence="5 6">
    <name type="scientific">Caenorhabditis bovis</name>
    <dbReference type="NCBI Taxonomy" id="2654633"/>
    <lineage>
        <taxon>Eukaryota</taxon>
        <taxon>Metazoa</taxon>
        <taxon>Ecdysozoa</taxon>
        <taxon>Nematoda</taxon>
        <taxon>Chromadorea</taxon>
        <taxon>Rhabditida</taxon>
        <taxon>Rhabditina</taxon>
        <taxon>Rhabditomorpha</taxon>
        <taxon>Rhabditoidea</taxon>
        <taxon>Rhabditidae</taxon>
        <taxon>Peloderinae</taxon>
        <taxon>Caenorhabditis</taxon>
    </lineage>
</organism>
<name>A0A8S1EK59_9PELO</name>
<feature type="region of interest" description="Disordered" evidence="4">
    <location>
        <begin position="338"/>
        <end position="360"/>
    </location>
</feature>
<evidence type="ECO:0000256" key="4">
    <source>
        <dbReference type="SAM" id="MobiDB-lite"/>
    </source>
</evidence>
<dbReference type="InterPro" id="IPR004934">
    <property type="entry name" value="TMOD"/>
</dbReference>
<feature type="region of interest" description="Disordered" evidence="4">
    <location>
        <begin position="260"/>
        <end position="304"/>
    </location>
</feature>
<keyword evidence="6" id="KW-1185">Reference proteome</keyword>
<evidence type="ECO:0000256" key="2">
    <source>
        <dbReference type="ARBA" id="ARBA00022490"/>
    </source>
</evidence>
<feature type="compositionally biased region" description="Basic and acidic residues" evidence="4">
    <location>
        <begin position="275"/>
        <end position="286"/>
    </location>
</feature>
<dbReference type="PANTHER" id="PTHR10901">
    <property type="entry name" value="TROPOMODULIN"/>
    <property type="match status" value="1"/>
</dbReference>
<feature type="compositionally biased region" description="Basic and acidic residues" evidence="4">
    <location>
        <begin position="463"/>
        <end position="472"/>
    </location>
</feature>
<dbReference type="Proteomes" id="UP000494206">
    <property type="component" value="Unassembled WGS sequence"/>
</dbReference>